<reference evidence="2" key="1">
    <citation type="submission" date="2021-11" db="EMBL/GenBank/DDBJ databases">
        <authorList>
            <person name="Qingchun L."/>
            <person name="Dong Z."/>
            <person name="Zongwei Q."/>
            <person name="Jia Z."/>
            <person name="Duotao L."/>
        </authorList>
    </citation>
    <scope>NUCLEOTIDE SEQUENCE</scope>
    <source>
        <strain evidence="2">WLY-B-L2</strain>
    </source>
</reference>
<feature type="chain" id="PRO_5045286330" evidence="1">
    <location>
        <begin position="29"/>
        <end position="760"/>
    </location>
</feature>
<sequence>MIKLKEKNVRRRLLAFFVCVGIATVAVANVVGSKTAAYGRNGNWDIYKSDGFLIKGLDKIFARTVKNNPESQDSNKNTHVVQVYMDLYDKNYSSYTVINSLSDGKPIGDSSIPEVPSDPQIPNKELYLDNTMFTDSNGQKKVSAWYNSTYGPFIDSEVGNSSEASQEEDSVDFTNLLFPEGNDRAYVISTESVYHLRDAKAIATLYGSKYPILLSSSQDSSLARKLSNMKAKHAIFLGGTGTNQGPAAFDNLTGIGTTGTDMVRIGGTNYAQTARFVAQLPSNVYDFPEQPENNLSKYYSLSADNSVSESVVSSISQKLQSNDFTGAVKLALSNKIGNSNPRAETNVQSGMPALVIGGFDKDNPPTGDEKDKQKEKYLKIYLCDPSTGQIVFQYFTAGFKLVPSTTGNGLVNLTVRVSPKDAGTVTLDGKASQDGSVTENKQLVNGKANFKVTQTPSTQAPQQSHWEFDHWGVLDGDNVTPDNSGNVAISKSTTLVAYYKLISDAKDKIYGDESSVLTVKATVDAAWYRKNEPHKASDTGATIAKEGQRVTFTVNTSSDDFRYPITDSRGWQDDHTPSTVIYNRDGFYGILYGRGEESHDFGHWVHHRDDDYWVSHWKYRQDYKGTIYRKPVQYFSAQRLQFIFPDEISHTTGKGLNSALKDNTNLVPITPYMEWYIQSTPTFSSRYTDGQIWKYNTEKVDFDVPLTTPVTIKDNGVRIRDPYIIKIHAIETNGYITADTTVKLDIRGNIYQGIYTTPIG</sequence>
<protein>
    <submittedName>
        <fullName evidence="2">Uncharacterized protein</fullName>
    </submittedName>
</protein>
<evidence type="ECO:0000313" key="2">
    <source>
        <dbReference type="EMBL" id="MCC9296808.1"/>
    </source>
</evidence>
<name>A0ABS8NDL4_9CLOT</name>
<evidence type="ECO:0000256" key="1">
    <source>
        <dbReference type="SAM" id="SignalP"/>
    </source>
</evidence>
<evidence type="ECO:0000313" key="3">
    <source>
        <dbReference type="Proteomes" id="UP001165422"/>
    </source>
</evidence>
<proteinExistence type="predicted"/>
<comment type="caution">
    <text evidence="2">The sequence shown here is derived from an EMBL/GenBank/DDBJ whole genome shotgun (WGS) entry which is preliminary data.</text>
</comment>
<dbReference type="Proteomes" id="UP001165422">
    <property type="component" value="Unassembled WGS sequence"/>
</dbReference>
<feature type="signal peptide" evidence="1">
    <location>
        <begin position="1"/>
        <end position="28"/>
    </location>
</feature>
<dbReference type="EMBL" id="JAJJPB010000052">
    <property type="protein sequence ID" value="MCC9296808.1"/>
    <property type="molecule type" value="Genomic_DNA"/>
</dbReference>
<organism evidence="2 3">
    <name type="scientific">Clostridium aromativorans</name>
    <dbReference type="NCBI Taxonomy" id="2836848"/>
    <lineage>
        <taxon>Bacteria</taxon>
        <taxon>Bacillati</taxon>
        <taxon>Bacillota</taxon>
        <taxon>Clostridia</taxon>
        <taxon>Eubacteriales</taxon>
        <taxon>Clostridiaceae</taxon>
        <taxon>Clostridium</taxon>
    </lineage>
</organism>
<dbReference type="RefSeq" id="WP_229982182.1">
    <property type="nucleotide sequence ID" value="NZ_JAJJPB010000052.1"/>
</dbReference>
<gene>
    <name evidence="2" type="ORF">LN736_18395</name>
</gene>
<accession>A0ABS8NDL4</accession>
<keyword evidence="1" id="KW-0732">Signal</keyword>
<keyword evidence="3" id="KW-1185">Reference proteome</keyword>